<feature type="domain" description="Dynein heavy chain AAA module D4" evidence="18">
    <location>
        <begin position="14"/>
        <end position="94"/>
    </location>
</feature>
<evidence type="ECO:0000256" key="9">
    <source>
        <dbReference type="ARBA" id="ARBA00023069"/>
    </source>
</evidence>
<keyword evidence="4" id="KW-0677">Repeat</keyword>
<evidence type="ECO:0000256" key="13">
    <source>
        <dbReference type="SAM" id="Coils"/>
    </source>
</evidence>
<evidence type="ECO:0000259" key="18">
    <source>
        <dbReference type="Pfam" id="PF12780"/>
    </source>
</evidence>
<dbReference type="EnsemblProtists" id="PYU1_T001858">
    <property type="protein sequence ID" value="PYU1_T001858"/>
    <property type="gene ID" value="PYU1_G001856"/>
</dbReference>
<keyword evidence="9" id="KW-0969">Cilium</keyword>
<dbReference type="InterPro" id="IPR035706">
    <property type="entry name" value="AAA_9"/>
</dbReference>
<dbReference type="Pfam" id="PF18198">
    <property type="entry name" value="AAA_lid_11"/>
    <property type="match status" value="2"/>
</dbReference>
<dbReference type="Gene3D" id="1.10.8.1220">
    <property type="match status" value="1"/>
</dbReference>
<dbReference type="GO" id="GO:0005874">
    <property type="term" value="C:microtubule"/>
    <property type="evidence" value="ECO:0007669"/>
    <property type="project" value="UniProtKB-KW"/>
</dbReference>
<dbReference type="PANTHER" id="PTHR22878">
    <property type="entry name" value="DYNEIN HEAVY CHAIN 6, AXONEMAL-LIKE-RELATED"/>
    <property type="match status" value="1"/>
</dbReference>
<feature type="domain" description="Dynein heavy chain AAA lid" evidence="20">
    <location>
        <begin position="1350"/>
        <end position="1390"/>
    </location>
</feature>
<feature type="domain" description="Dynein heavy chain ATP-binding dynein motor region" evidence="19">
    <location>
        <begin position="699"/>
        <end position="927"/>
    </location>
</feature>
<evidence type="ECO:0000256" key="11">
    <source>
        <dbReference type="ARBA" id="ARBA00023212"/>
    </source>
</evidence>
<feature type="domain" description="Dynein heavy chain AAA lid" evidence="20">
    <location>
        <begin position="1443"/>
        <end position="1564"/>
    </location>
</feature>
<keyword evidence="2" id="KW-0963">Cytoplasm</keyword>
<keyword evidence="15" id="KW-0812">Transmembrane</keyword>
<dbReference type="Gene3D" id="6.10.140.1060">
    <property type="match status" value="1"/>
</dbReference>
<evidence type="ECO:0008006" key="24">
    <source>
        <dbReference type="Google" id="ProtNLM"/>
    </source>
</evidence>
<keyword evidence="8 13" id="KW-0175">Coiled coil</keyword>
<keyword evidence="10" id="KW-0505">Motor protein</keyword>
<feature type="domain" description="Dynein heavy chain coiled coil stalk" evidence="17">
    <location>
        <begin position="342"/>
        <end position="675"/>
    </location>
</feature>
<feature type="region of interest" description="Disordered" evidence="14">
    <location>
        <begin position="1584"/>
        <end position="1604"/>
    </location>
</feature>
<keyword evidence="15" id="KW-1133">Transmembrane helix</keyword>
<dbReference type="InterPro" id="IPR026983">
    <property type="entry name" value="DHC"/>
</dbReference>
<dbReference type="Proteomes" id="UP000019132">
    <property type="component" value="Unassembled WGS sequence"/>
</dbReference>
<accession>K3WA67</accession>
<feature type="region of interest" description="Disordered" evidence="14">
    <location>
        <begin position="1064"/>
        <end position="1083"/>
    </location>
</feature>
<feature type="transmembrane region" description="Helical" evidence="15">
    <location>
        <begin position="12"/>
        <end position="34"/>
    </location>
</feature>
<evidence type="ECO:0000259" key="19">
    <source>
        <dbReference type="Pfam" id="PF12781"/>
    </source>
</evidence>
<keyword evidence="15" id="KW-0472">Membrane</keyword>
<keyword evidence="5" id="KW-0547">Nucleotide-binding</keyword>
<dbReference type="InParanoid" id="K3WA67"/>
<evidence type="ECO:0000256" key="10">
    <source>
        <dbReference type="ARBA" id="ARBA00023175"/>
    </source>
</evidence>
<feature type="coiled-coil region" evidence="13">
    <location>
        <begin position="556"/>
        <end position="618"/>
    </location>
</feature>
<dbReference type="OMA" id="REMQTHA"/>
<reference evidence="22" key="3">
    <citation type="submission" date="2015-02" db="UniProtKB">
        <authorList>
            <consortium name="EnsemblProtists"/>
        </authorList>
    </citation>
    <scope>IDENTIFICATION</scope>
    <source>
        <strain evidence="22">DAOM BR144</strain>
    </source>
</reference>
<dbReference type="Pfam" id="PF12780">
    <property type="entry name" value="AAA_8"/>
    <property type="match status" value="2"/>
</dbReference>
<dbReference type="Gene3D" id="1.10.8.720">
    <property type="entry name" value="Region D6 of dynein motor"/>
    <property type="match status" value="1"/>
</dbReference>
<dbReference type="Pfam" id="PF12777">
    <property type="entry name" value="MT"/>
    <property type="match status" value="1"/>
</dbReference>
<name>K3WA67_GLOUD</name>
<dbReference type="Pfam" id="PF03028">
    <property type="entry name" value="Dynein_heavy"/>
    <property type="match status" value="1"/>
</dbReference>
<dbReference type="Pfam" id="PF12781">
    <property type="entry name" value="AAA_9"/>
    <property type="match status" value="1"/>
</dbReference>
<evidence type="ECO:0000256" key="14">
    <source>
        <dbReference type="SAM" id="MobiDB-lite"/>
    </source>
</evidence>
<feature type="domain" description="Dynein heavy chain C-terminal" evidence="21">
    <location>
        <begin position="1571"/>
        <end position="1870"/>
    </location>
</feature>
<feature type="compositionally biased region" description="Polar residues" evidence="14">
    <location>
        <begin position="184"/>
        <end position="198"/>
    </location>
</feature>
<dbReference type="Pfam" id="PF18199">
    <property type="entry name" value="Dynein_C"/>
    <property type="match status" value="2"/>
</dbReference>
<comment type="subcellular location">
    <subcellularLocation>
        <location evidence="1">Cytoplasm</location>
        <location evidence="1">Cytoskeleton</location>
        <location evidence="1">Cilium axoneme</location>
    </subcellularLocation>
</comment>
<dbReference type="HOGENOM" id="CLU_000038_1_1_1"/>
<keyword evidence="12" id="KW-0966">Cell projection</keyword>
<dbReference type="GO" id="GO:0005930">
    <property type="term" value="C:axoneme"/>
    <property type="evidence" value="ECO:0007669"/>
    <property type="project" value="UniProtKB-SubCell"/>
</dbReference>
<evidence type="ECO:0000259" key="16">
    <source>
        <dbReference type="Pfam" id="PF03028"/>
    </source>
</evidence>
<feature type="domain" description="Dynein heavy chain C-terminal" evidence="21">
    <location>
        <begin position="1927"/>
        <end position="1983"/>
    </location>
</feature>
<proteinExistence type="predicted"/>
<reference evidence="23" key="1">
    <citation type="journal article" date="2010" name="Genome Biol.">
        <title>Genome sequence of the necrotrophic plant pathogen Pythium ultimum reveals original pathogenicity mechanisms and effector repertoire.</title>
        <authorList>
            <person name="Levesque C.A."/>
            <person name="Brouwer H."/>
            <person name="Cano L."/>
            <person name="Hamilton J.P."/>
            <person name="Holt C."/>
            <person name="Huitema E."/>
            <person name="Raffaele S."/>
            <person name="Robideau G.P."/>
            <person name="Thines M."/>
            <person name="Win J."/>
            <person name="Zerillo M.M."/>
            <person name="Beakes G.W."/>
            <person name="Boore J.L."/>
            <person name="Busam D."/>
            <person name="Dumas B."/>
            <person name="Ferriera S."/>
            <person name="Fuerstenberg S.I."/>
            <person name="Gachon C.M."/>
            <person name="Gaulin E."/>
            <person name="Govers F."/>
            <person name="Grenville-Briggs L."/>
            <person name="Horner N."/>
            <person name="Hostetler J."/>
            <person name="Jiang R.H."/>
            <person name="Johnson J."/>
            <person name="Krajaejun T."/>
            <person name="Lin H."/>
            <person name="Meijer H.J."/>
            <person name="Moore B."/>
            <person name="Morris P."/>
            <person name="Phuntmart V."/>
            <person name="Puiu D."/>
            <person name="Shetty J."/>
            <person name="Stajich J.E."/>
            <person name="Tripathy S."/>
            <person name="Wawra S."/>
            <person name="van West P."/>
            <person name="Whitty B.R."/>
            <person name="Coutinho P.M."/>
            <person name="Henrissat B."/>
            <person name="Martin F."/>
            <person name="Thomas P.D."/>
            <person name="Tyler B.M."/>
            <person name="De Vries R.P."/>
            <person name="Kamoun S."/>
            <person name="Yandell M."/>
            <person name="Tisserat N."/>
            <person name="Buell C.R."/>
        </authorList>
    </citation>
    <scope>NUCLEOTIDE SEQUENCE</scope>
    <source>
        <strain evidence="23">DAOM:BR144</strain>
    </source>
</reference>
<feature type="domain" description="Dynein heavy chain region D6 P-loop" evidence="16">
    <location>
        <begin position="1187"/>
        <end position="1304"/>
    </location>
</feature>
<feature type="region of interest" description="Disordered" evidence="14">
    <location>
        <begin position="1407"/>
        <end position="1454"/>
    </location>
</feature>
<dbReference type="STRING" id="431595.K3WA67"/>
<dbReference type="Gene3D" id="3.40.50.300">
    <property type="entry name" value="P-loop containing nucleotide triphosphate hydrolases"/>
    <property type="match status" value="3"/>
</dbReference>
<dbReference type="GO" id="GO:0051959">
    <property type="term" value="F:dynein light intermediate chain binding"/>
    <property type="evidence" value="ECO:0007669"/>
    <property type="project" value="InterPro"/>
</dbReference>
<dbReference type="InterPro" id="IPR042219">
    <property type="entry name" value="AAA_lid_11_sf"/>
</dbReference>
<reference evidence="23" key="2">
    <citation type="submission" date="2010-04" db="EMBL/GenBank/DDBJ databases">
        <authorList>
            <person name="Buell R."/>
            <person name="Hamilton J."/>
            <person name="Hostetler J."/>
        </authorList>
    </citation>
    <scope>NUCLEOTIDE SEQUENCE [LARGE SCALE GENOMIC DNA]</scope>
    <source>
        <strain evidence="23">DAOM:BR144</strain>
    </source>
</reference>
<evidence type="ECO:0000256" key="2">
    <source>
        <dbReference type="ARBA" id="ARBA00022490"/>
    </source>
</evidence>
<dbReference type="InterPro" id="IPR027417">
    <property type="entry name" value="P-loop_NTPase"/>
</dbReference>
<dbReference type="GO" id="GO:0007018">
    <property type="term" value="P:microtubule-based movement"/>
    <property type="evidence" value="ECO:0007669"/>
    <property type="project" value="InterPro"/>
</dbReference>
<keyword evidence="6" id="KW-0067">ATP-binding</keyword>
<evidence type="ECO:0000259" key="21">
    <source>
        <dbReference type="Pfam" id="PF18199"/>
    </source>
</evidence>
<dbReference type="GO" id="GO:0045505">
    <property type="term" value="F:dynein intermediate chain binding"/>
    <property type="evidence" value="ECO:0007669"/>
    <property type="project" value="InterPro"/>
</dbReference>
<feature type="compositionally biased region" description="Polar residues" evidence="14">
    <location>
        <begin position="1800"/>
        <end position="1810"/>
    </location>
</feature>
<dbReference type="InterPro" id="IPR004273">
    <property type="entry name" value="Dynein_heavy_D6_P-loop"/>
</dbReference>
<dbReference type="PANTHER" id="PTHR22878:SF68">
    <property type="entry name" value="DYNEIN HEAVY CHAIN 6, AXONEMAL-LIKE"/>
    <property type="match status" value="1"/>
</dbReference>
<feature type="domain" description="Dynein heavy chain AAA module D4" evidence="18">
    <location>
        <begin position="116"/>
        <end position="328"/>
    </location>
</feature>
<dbReference type="SUPFAM" id="SSF52540">
    <property type="entry name" value="P-loop containing nucleoside triphosphate hydrolases"/>
    <property type="match status" value="1"/>
</dbReference>
<evidence type="ECO:0000313" key="22">
    <source>
        <dbReference type="EnsemblProtists" id="PYU1_T001858"/>
    </source>
</evidence>
<dbReference type="InterPro" id="IPR043160">
    <property type="entry name" value="Dynein_C_barrel"/>
</dbReference>
<evidence type="ECO:0000256" key="4">
    <source>
        <dbReference type="ARBA" id="ARBA00022737"/>
    </source>
</evidence>
<dbReference type="InterPro" id="IPR024743">
    <property type="entry name" value="Dynein_HC_stalk"/>
</dbReference>
<organism evidence="22 23">
    <name type="scientific">Globisporangium ultimum (strain ATCC 200006 / CBS 805.95 / DAOM BR144)</name>
    <name type="common">Pythium ultimum</name>
    <dbReference type="NCBI Taxonomy" id="431595"/>
    <lineage>
        <taxon>Eukaryota</taxon>
        <taxon>Sar</taxon>
        <taxon>Stramenopiles</taxon>
        <taxon>Oomycota</taxon>
        <taxon>Peronosporomycetes</taxon>
        <taxon>Pythiales</taxon>
        <taxon>Pythiaceae</taxon>
        <taxon>Globisporangium</taxon>
    </lineage>
</organism>
<dbReference type="eggNOG" id="KOG3595">
    <property type="taxonomic scope" value="Eukaryota"/>
</dbReference>
<sequence length="1987" mass="222714">MARYNELSRETNALQLVFFCDAIIHIVAISRIMIQPRGHALLLGMSGSGKRSLTRLAAFLNGYSCFEIEAKKNYGVTDFREDLKAMMLETVFGKQDRGSAGTTSASLSSGGSADVVPTVLLLNDSQLVSDGFLDDINTLLSGGEIPKLFSLEEREKIITEIRTMQSSTKRRQSGGGHHSMLGVKTTQGQGLQASSTGDQSRKECEEYFYMHVLLNMHVVVCLSPVGETFRARIREFPSLINCTTIDFFNEWPSTALQYVADRFLSQAPQHGNGSSGFGFPTKSALGLLCVEIHQSIGYEVVEFFAKYKRKVYITPQHFLDLIALFGKLLRENRGLLEAKLQRLTTGVIKLEETNALVNTLQDELVALQPILVEKTKEAGLLLERVVVDQTEASKVAERVALDESKVKQQQQEVAACQADAQSDLDRALPALNAAVSALDSLDKKDITEVKGFVKPPQAVQVVMEAVCIMLGEKTDWDTSKRILSRSSFMSELKEYDKDNIPQATLKRIRKYIDNPDFAVDEVKKVSRAAMSLCMWVHAIDTYARVHKEVAPKRQRLAEMNKVLADANAKLAAKQYELLKVMESVRELKEECDTTFAEKQRLVSESELTQARLQRAEKLTTGLSDERVRWKQSIEQLKDEGKSIIGDSFLAAACISYLGPFDGHFRTKIVRRWIAYASNLVDISTSFTLEDACGDTMELREWQLLGLPSDSVSAQNAVCIMKGKERWPLLIDPQQQAGQWIKRMETPNDLRILKSNENTLMKVVEDCLVNGRPLLIEDVAESIEPSLEPVLSRHAMTSNATGTSKAYFVCVTLGDRVIEVNMQKFRLYMTTKLANPQFTPDMFIRMNVINFTVTRDGLEDQLLSDVVKKERPEVEERKHTLLYSISQDQKLLHQIEIKILSLLSDAKGNILDDLELIHALDTSKQTSIVVTKRLQESEMTKHEVLEIRNHYSAVAARGALLYFVLADLAALDPMYQYSLEYFGRLFNLSIDEAPASSELLSRLENLTAHLTFVVYRNICRGLFEAHKLLFSFIICLRVQVMNEELSNDDVHMLDSTVITWEKDDTINGGEQDAGVSRPSGTQPEQRDITDVLLALGDKSQVFSGLLEAYRREPVAWKSWVSCSNPYTACLPSGWDEFLPRFYRLVLIRWLREEALMEAVTIYINESLGSKFVVSENLSMNEVFADMDKVTPCLFILSSGADPKSILDRFAREMAFYDEKYHVISLGQGQGPVAEAMMESCMQNGHWLALLNVHLAKSWLTKLQQFLTMIKEDRINDVHQDYRLYLASFPAEYFPITILQNSVKVICEPPKGIKANLRRSMALLTHLEDTSDNEDDKDEKVGGAWLKKVEHQLAFGLSFFHAVIQERTKFGTLGWNLRYDFSDADLLSVLTLQRRLLYGAERSRRRQAIARRGSVRSDAQQDDDVDSEDEKENDNGEDGSAVVDASRNTANRSTKKQRQRIPWDALHFLTAEIYYGGRVTDEFDRRCLMANLQRFCSATALSPINDTCTVCPIDPVEDEEASSGLFPLHDDQFCCPEFEHRTAMSTFVDNLPSMDSPYVFGMHPNAHIYYKKQEAERLVGEVMQLQPYGPSSDDDRKNASLSATPESSESIEQIAIHVAQEVHQKLPLPRRYAPDPKISAPDGLADPFMVVLQQELAKCHLLLQYVHERLDAVQKAIQGLVVMSHCIEDVVRSLAMHQVPLEWQRKDGTATISSVMASTASSTSPPLGHWVTQLLFRYEFLHHWLSNGAPPHNVFPLPIFCFPQGFFTAILQRHARKYLIPIHHLEFQFVVVAHALDELPSGSSLSTDSAQSDNNGDRGDDNDEEPEASLDGAYISGMFLEGAQWNEDKRMLCDPEPGVMHHVMPIIHVLPHSIAPLTPGASAPSNVNPTTAASRAKIPAHTGSYAAPSYGIRAPVVPNDDTALAVAAQAENETKFTYACPVYKTPARKGTLSTTGMSTNFVIAIELPSERPAAHYALNGTALVCNIHL</sequence>
<evidence type="ECO:0000259" key="20">
    <source>
        <dbReference type="Pfam" id="PF18198"/>
    </source>
</evidence>
<dbReference type="Gene3D" id="1.20.1270.280">
    <property type="match status" value="1"/>
</dbReference>
<dbReference type="GO" id="GO:0005524">
    <property type="term" value="F:ATP binding"/>
    <property type="evidence" value="ECO:0007669"/>
    <property type="project" value="UniProtKB-KW"/>
</dbReference>
<dbReference type="InterPro" id="IPR024317">
    <property type="entry name" value="Dynein_heavy_chain_D4_dom"/>
</dbReference>
<evidence type="ECO:0000259" key="17">
    <source>
        <dbReference type="Pfam" id="PF12777"/>
    </source>
</evidence>
<keyword evidence="3" id="KW-0493">Microtubule</keyword>
<keyword evidence="11" id="KW-0206">Cytoskeleton</keyword>
<evidence type="ECO:0000256" key="15">
    <source>
        <dbReference type="SAM" id="Phobius"/>
    </source>
</evidence>
<evidence type="ECO:0000256" key="12">
    <source>
        <dbReference type="ARBA" id="ARBA00023273"/>
    </source>
</evidence>
<evidence type="ECO:0000256" key="3">
    <source>
        <dbReference type="ARBA" id="ARBA00022701"/>
    </source>
</evidence>
<dbReference type="FunFam" id="3.40.50.300:FF:000049">
    <property type="entry name" value="Dynein, axonemal, heavy chain 5"/>
    <property type="match status" value="1"/>
</dbReference>
<protein>
    <recommendedName>
        <fullName evidence="24">Dynein heavy chain</fullName>
    </recommendedName>
</protein>
<keyword evidence="7" id="KW-0243">Dynein</keyword>
<dbReference type="FunFam" id="3.40.50.300:FF:000362">
    <property type="entry name" value="Dynein, axonemal, heavy chain 6"/>
    <property type="match status" value="1"/>
</dbReference>
<feature type="region of interest" description="Disordered" evidence="14">
    <location>
        <begin position="1800"/>
        <end position="1826"/>
    </location>
</feature>
<evidence type="ECO:0000256" key="5">
    <source>
        <dbReference type="ARBA" id="ARBA00022741"/>
    </source>
</evidence>
<dbReference type="InterPro" id="IPR041228">
    <property type="entry name" value="Dynein_C"/>
</dbReference>
<evidence type="ECO:0000256" key="7">
    <source>
        <dbReference type="ARBA" id="ARBA00023017"/>
    </source>
</evidence>
<dbReference type="FunFam" id="1.20.920.20:FF:000001">
    <property type="entry name" value="dynein heavy chain 2, axonemal"/>
    <property type="match status" value="1"/>
</dbReference>
<dbReference type="InterPro" id="IPR041658">
    <property type="entry name" value="AAA_lid_11"/>
</dbReference>
<dbReference type="GO" id="GO:0008569">
    <property type="term" value="F:minus-end-directed microtubule motor activity"/>
    <property type="evidence" value="ECO:0007669"/>
    <property type="project" value="InterPro"/>
</dbReference>
<evidence type="ECO:0000313" key="23">
    <source>
        <dbReference type="Proteomes" id="UP000019132"/>
    </source>
</evidence>
<evidence type="ECO:0000256" key="8">
    <source>
        <dbReference type="ARBA" id="ARBA00023054"/>
    </source>
</evidence>
<dbReference type="Gene3D" id="1.20.920.20">
    <property type="match status" value="1"/>
</dbReference>
<feature type="region of interest" description="Disordered" evidence="14">
    <location>
        <begin position="164"/>
        <end position="198"/>
    </location>
</feature>
<keyword evidence="23" id="KW-1185">Reference proteome</keyword>
<dbReference type="EMBL" id="GL376634">
    <property type="status" value="NOT_ANNOTATED_CDS"/>
    <property type="molecule type" value="Genomic_DNA"/>
</dbReference>
<evidence type="ECO:0000256" key="6">
    <source>
        <dbReference type="ARBA" id="ARBA00022840"/>
    </source>
</evidence>
<evidence type="ECO:0000256" key="1">
    <source>
        <dbReference type="ARBA" id="ARBA00004430"/>
    </source>
</evidence>
<dbReference type="Gene3D" id="3.10.490.20">
    <property type="match status" value="1"/>
</dbReference>
<feature type="compositionally biased region" description="Acidic residues" evidence="14">
    <location>
        <begin position="1418"/>
        <end position="1435"/>
    </location>
</feature>
<dbReference type="GO" id="GO:0030286">
    <property type="term" value="C:dynein complex"/>
    <property type="evidence" value="ECO:0007669"/>
    <property type="project" value="UniProtKB-KW"/>
</dbReference>
<dbReference type="FunFam" id="1.10.8.1220:FF:000001">
    <property type="entry name" value="Dynein axonemal heavy chain 5"/>
    <property type="match status" value="1"/>
</dbReference>
<dbReference type="VEuPathDB" id="FungiDB:PYU1_G001856"/>